<evidence type="ECO:0000313" key="14">
    <source>
        <dbReference type="EMBL" id="VDL89673.1"/>
    </source>
</evidence>
<dbReference type="EMBL" id="UYSU01032489">
    <property type="protein sequence ID" value="VDL89673.1"/>
    <property type="molecule type" value="Genomic_DNA"/>
</dbReference>
<organism evidence="16">
    <name type="scientific">Schistocephalus solidus</name>
    <name type="common">Tapeworm</name>
    <dbReference type="NCBI Taxonomy" id="70667"/>
    <lineage>
        <taxon>Eukaryota</taxon>
        <taxon>Metazoa</taxon>
        <taxon>Spiralia</taxon>
        <taxon>Lophotrochozoa</taxon>
        <taxon>Platyhelminthes</taxon>
        <taxon>Cestoda</taxon>
        <taxon>Eucestoda</taxon>
        <taxon>Diphyllobothriidea</taxon>
        <taxon>Diphyllobothriidae</taxon>
        <taxon>Schistocephalus</taxon>
    </lineage>
</organism>
<reference evidence="14 15" key="2">
    <citation type="submission" date="2018-11" db="EMBL/GenBank/DDBJ databases">
        <authorList>
            <consortium name="Pathogen Informatics"/>
        </authorList>
    </citation>
    <scope>NUCLEOTIDE SEQUENCE [LARGE SCALE GENOMIC DNA]</scope>
    <source>
        <strain evidence="14 15">NST_G2</strain>
    </source>
</reference>
<dbReference type="InterPro" id="IPR020067">
    <property type="entry name" value="Frizzled_dom"/>
</dbReference>
<evidence type="ECO:0000259" key="12">
    <source>
        <dbReference type="PROSITE" id="PS50038"/>
    </source>
</evidence>
<reference evidence="16" key="1">
    <citation type="submission" date="2016-06" db="UniProtKB">
        <authorList>
            <consortium name="WormBaseParasite"/>
        </authorList>
    </citation>
    <scope>IDENTIFICATION</scope>
</reference>
<evidence type="ECO:0000256" key="7">
    <source>
        <dbReference type="ARBA" id="ARBA00023157"/>
    </source>
</evidence>
<dbReference type="PROSITE" id="PS50261">
    <property type="entry name" value="G_PROTEIN_RECEP_F2_4"/>
    <property type="match status" value="1"/>
</dbReference>
<evidence type="ECO:0000256" key="6">
    <source>
        <dbReference type="ARBA" id="ARBA00023136"/>
    </source>
</evidence>
<dbReference type="GO" id="GO:0060070">
    <property type="term" value="P:canonical Wnt signaling pathway"/>
    <property type="evidence" value="ECO:0007669"/>
    <property type="project" value="TreeGrafter"/>
</dbReference>
<feature type="domain" description="FZ" evidence="12">
    <location>
        <begin position="83"/>
        <end position="220"/>
    </location>
</feature>
<feature type="chain" id="PRO_5043141144" evidence="11">
    <location>
        <begin position="23"/>
        <end position="991"/>
    </location>
</feature>
<dbReference type="OrthoDB" id="10053709at2759"/>
<gene>
    <name evidence="14" type="ORF">SSLN_LOCUS3288</name>
</gene>
<dbReference type="PANTHER" id="PTHR11309:SF126">
    <property type="entry name" value="FRIZZLED-2"/>
    <property type="match status" value="1"/>
</dbReference>
<comment type="similarity">
    <text evidence="2">Belongs to the G-protein coupled receptor Fz/Smo family.</text>
</comment>
<comment type="caution">
    <text evidence="9">Lacks conserved residue(s) required for the propagation of feature annotation.</text>
</comment>
<dbReference type="SUPFAM" id="SSF63501">
    <property type="entry name" value="Frizzled cysteine-rich domain"/>
    <property type="match status" value="1"/>
</dbReference>
<feature type="disulfide bond" evidence="9">
    <location>
        <begin position="179"/>
        <end position="203"/>
    </location>
</feature>
<evidence type="ECO:0000256" key="8">
    <source>
        <dbReference type="ARBA" id="ARBA00023170"/>
    </source>
</evidence>
<evidence type="ECO:0000313" key="16">
    <source>
        <dbReference type="WBParaSite" id="SSLN_0000338801-mRNA-1"/>
    </source>
</evidence>
<evidence type="ECO:0000256" key="2">
    <source>
        <dbReference type="ARBA" id="ARBA00008077"/>
    </source>
</evidence>
<dbReference type="AlphaFoldDB" id="A0A183SGE0"/>
<keyword evidence="7 9" id="KW-1015">Disulfide bond</keyword>
<dbReference type="Gene3D" id="1.20.1070.10">
    <property type="entry name" value="Rhodopsin 7-helix transmembrane proteins"/>
    <property type="match status" value="1"/>
</dbReference>
<dbReference type="Pfam" id="PF01534">
    <property type="entry name" value="Frizzled"/>
    <property type="match status" value="1"/>
</dbReference>
<evidence type="ECO:0000256" key="1">
    <source>
        <dbReference type="ARBA" id="ARBA00004141"/>
    </source>
</evidence>
<keyword evidence="4 10" id="KW-0812">Transmembrane</keyword>
<keyword evidence="8" id="KW-0675">Receptor</keyword>
<dbReference type="PANTHER" id="PTHR11309">
    <property type="entry name" value="FRIZZLED"/>
    <property type="match status" value="1"/>
</dbReference>
<dbReference type="GO" id="GO:0005886">
    <property type="term" value="C:plasma membrane"/>
    <property type="evidence" value="ECO:0007669"/>
    <property type="project" value="TreeGrafter"/>
</dbReference>
<dbReference type="STRING" id="70667.A0A183SGE0"/>
<dbReference type="WBParaSite" id="SSLN_0000338801-mRNA-1">
    <property type="protein sequence ID" value="SSLN_0000338801-mRNA-1"/>
    <property type="gene ID" value="SSLN_0000338801"/>
</dbReference>
<dbReference type="GO" id="GO:0035567">
    <property type="term" value="P:non-canonical Wnt signaling pathway"/>
    <property type="evidence" value="ECO:0007669"/>
    <property type="project" value="TreeGrafter"/>
</dbReference>
<feature type="transmembrane region" description="Helical" evidence="10">
    <location>
        <begin position="578"/>
        <end position="604"/>
    </location>
</feature>
<dbReference type="InterPro" id="IPR000539">
    <property type="entry name" value="Frizzled/Smoothened_7TM"/>
</dbReference>
<dbReference type="SMART" id="SM00063">
    <property type="entry name" value="FRI"/>
    <property type="match status" value="1"/>
</dbReference>
<dbReference type="InterPro" id="IPR015526">
    <property type="entry name" value="Frizzled/SFRP"/>
</dbReference>
<dbReference type="Gene3D" id="1.10.2000.10">
    <property type="entry name" value="Frizzled cysteine-rich domain"/>
    <property type="match status" value="1"/>
</dbReference>
<protein>
    <submittedName>
        <fullName evidence="16">Frizzled-8</fullName>
    </submittedName>
</protein>
<evidence type="ECO:0000256" key="9">
    <source>
        <dbReference type="PROSITE-ProRule" id="PRU00090"/>
    </source>
</evidence>
<evidence type="ECO:0000259" key="13">
    <source>
        <dbReference type="PROSITE" id="PS50261"/>
    </source>
</evidence>
<evidence type="ECO:0000256" key="3">
    <source>
        <dbReference type="ARBA" id="ARBA00022473"/>
    </source>
</evidence>
<feature type="transmembrane region" description="Helical" evidence="10">
    <location>
        <begin position="645"/>
        <end position="667"/>
    </location>
</feature>
<feature type="transmembrane region" description="Helical" evidence="10">
    <location>
        <begin position="447"/>
        <end position="471"/>
    </location>
</feature>
<dbReference type="InterPro" id="IPR017981">
    <property type="entry name" value="GPCR_2-like_7TM"/>
</dbReference>
<dbReference type="PROSITE" id="PS50038">
    <property type="entry name" value="FZ"/>
    <property type="match status" value="1"/>
</dbReference>
<keyword evidence="3" id="KW-0217">Developmental protein</keyword>
<accession>A0A183SGE0</accession>
<keyword evidence="6 10" id="KW-0472">Membrane</keyword>
<evidence type="ECO:0000256" key="11">
    <source>
        <dbReference type="SAM" id="SignalP"/>
    </source>
</evidence>
<evidence type="ECO:0000256" key="10">
    <source>
        <dbReference type="SAM" id="Phobius"/>
    </source>
</evidence>
<keyword evidence="5 10" id="KW-1133">Transmembrane helix</keyword>
<sequence length="991" mass="108008">MMGARSIAVLLLLVYCQADAGGAPIFSPAPLTSKFHVVTTNATNRSERLLRAAGVDQMSDSTLLHNQWGNLPISEEASNAGGYSSSRCEPITVPLCKGVFYEHTRMPNMFNHETQEEAGLEVYFNRRFPFLGFSFSAHQFYPLIQINCSNDLNFLICSIYTPICMEGFKHSLPPCRSVCERAKAGCAPIMRHYAFSWPERMDCGQFPELNNAEGMLCMERNLTAAEGNSVAHAKAELDRQRNEEMAARLEAAARAAGPRNPNAAALQAPDVHLSCSCGCQPPLVQLRPGNDTTLNKITTLGFENCALPCRSVHFQTEGDRRFVEFWLGLWSVLCAVSTLVTVLTFATTPNRFQYPGQPIIYLSICYFFVSIGYIIRVALGHEAVACTSVVSARAPLPTSRTMEVVEASIDSFSLIQPLSEASAHLEAAPMAKILQFSLSGQAACTSVFLLTYFFGMAASVWWVVLTVTWFLAAGMKWGNEAISKYTQIFHFISWVLPAVQTGIVLMFRAVDGDPVAGLCSVGATNDANLAFHVLLPLVVYTIIGTFFLFAGFIALCRIRRVIKFQVPIGVRTDRLEKLMIKLGIFGLLYTVPAVVVIACLSYELQHRSLWQLGVACSCQLKQSAGIPTDQSAKELPAWHPPVPEYAIFMLKYFMSLIVGITSGFWIWSGKTLASWRRVCFGFYSRDTAVCAQNNYRFRPTSKSLLPAQWQHNANPGQQTVQSPSQFSMNKMVQEKIITHSNSGRIQPQGCNLPNSVGQQSTFFAPPVPDIPTSGSNVYTVKPTTDGFDAFGGNNLDGDPNQQMNYTQTTLANGSTRPLIQSIGPLPPRGLTPSNSQGSTVLTKFTHGSSSGIGSLSLVSSYACPTTGSPSRKGSGKKEDGANDFDLQVKMRGGDSFAKPSYIFSETSFSPAFSDILQVPSFREPIGAIPNFQYSSSSATTNNNNATFNTSIANNGSCSSGVSMPANAEPTFINPGTADAMFSVHMNRGSLL</sequence>
<feature type="transmembrane region" description="Helical" evidence="10">
    <location>
        <begin position="359"/>
        <end position="379"/>
    </location>
</feature>
<name>A0A183SGE0_SCHSO</name>
<dbReference type="CDD" id="cd15035">
    <property type="entry name" value="7tmF_FZD5_FZD8-like"/>
    <property type="match status" value="1"/>
</dbReference>
<evidence type="ECO:0000256" key="5">
    <source>
        <dbReference type="ARBA" id="ARBA00022989"/>
    </source>
</evidence>
<evidence type="ECO:0000313" key="15">
    <source>
        <dbReference type="Proteomes" id="UP000275846"/>
    </source>
</evidence>
<feature type="signal peptide" evidence="11">
    <location>
        <begin position="1"/>
        <end position="22"/>
    </location>
</feature>
<dbReference type="GO" id="GO:0042813">
    <property type="term" value="F:Wnt receptor activity"/>
    <property type="evidence" value="ECO:0007669"/>
    <property type="project" value="TreeGrafter"/>
</dbReference>
<dbReference type="InterPro" id="IPR036790">
    <property type="entry name" value="Frizzled_dom_sf"/>
</dbReference>
<feature type="transmembrane region" description="Helical" evidence="10">
    <location>
        <begin position="325"/>
        <end position="347"/>
    </location>
</feature>
<dbReference type="Pfam" id="PF01392">
    <property type="entry name" value="Fz"/>
    <property type="match status" value="1"/>
</dbReference>
<comment type="subcellular location">
    <subcellularLocation>
        <location evidence="1">Membrane</location>
        <topology evidence="1">Multi-pass membrane protein</topology>
    </subcellularLocation>
</comment>
<feature type="transmembrane region" description="Helical" evidence="10">
    <location>
        <begin position="491"/>
        <end position="510"/>
    </location>
</feature>
<evidence type="ECO:0000256" key="4">
    <source>
        <dbReference type="ARBA" id="ARBA00022692"/>
    </source>
</evidence>
<dbReference type="SMART" id="SM01330">
    <property type="entry name" value="Frizzled"/>
    <property type="match status" value="1"/>
</dbReference>
<feature type="disulfide bond" evidence="9">
    <location>
        <begin position="148"/>
        <end position="186"/>
    </location>
</feature>
<feature type="transmembrane region" description="Helical" evidence="10">
    <location>
        <begin position="530"/>
        <end position="558"/>
    </location>
</feature>
<proteinExistence type="inferred from homology"/>
<keyword evidence="11" id="KW-0732">Signal</keyword>
<keyword evidence="15" id="KW-1185">Reference proteome</keyword>
<dbReference type="Proteomes" id="UP000275846">
    <property type="component" value="Unassembled WGS sequence"/>
</dbReference>
<dbReference type="GO" id="GO:0017147">
    <property type="term" value="F:Wnt-protein binding"/>
    <property type="evidence" value="ECO:0007669"/>
    <property type="project" value="TreeGrafter"/>
</dbReference>
<dbReference type="PRINTS" id="PR00489">
    <property type="entry name" value="FRIZZLED"/>
</dbReference>
<feature type="domain" description="G-protein coupled receptors family 2 profile 2" evidence="13">
    <location>
        <begin position="323"/>
        <end position="674"/>
    </location>
</feature>